<keyword evidence="12" id="KW-1185">Reference proteome</keyword>
<dbReference type="EC" id="4.2.1.47" evidence="4 8"/>
<dbReference type="SUPFAM" id="SSF51735">
    <property type="entry name" value="NAD(P)-binding Rossmann-fold domains"/>
    <property type="match status" value="1"/>
</dbReference>
<dbReference type="CDD" id="cd05260">
    <property type="entry name" value="GDP_MD_SDR_e"/>
    <property type="match status" value="1"/>
</dbReference>
<evidence type="ECO:0000313" key="11">
    <source>
        <dbReference type="EMBL" id="QOZ64519.1"/>
    </source>
</evidence>
<evidence type="ECO:0000256" key="7">
    <source>
        <dbReference type="ARBA" id="ARBA00059383"/>
    </source>
</evidence>
<dbReference type="Proteomes" id="UP000593880">
    <property type="component" value="Plasmid unnamed"/>
</dbReference>
<comment type="caution">
    <text evidence="8">Lacks conserved residue(s) required for the propagation of feature annotation.</text>
</comment>
<comment type="function">
    <text evidence="7 8">Catalyzes the conversion of GDP-D-mannose to GDP-4-dehydro-6-deoxy-D-mannose.</text>
</comment>
<comment type="catalytic activity">
    <reaction evidence="1 8">
        <text>GDP-alpha-D-mannose = GDP-4-dehydro-alpha-D-rhamnose + H2O</text>
        <dbReference type="Rhea" id="RHEA:23820"/>
        <dbReference type="ChEBI" id="CHEBI:15377"/>
        <dbReference type="ChEBI" id="CHEBI:57527"/>
        <dbReference type="ChEBI" id="CHEBI:57964"/>
        <dbReference type="EC" id="4.2.1.47"/>
    </reaction>
</comment>
<reference evidence="10" key="3">
    <citation type="submission" date="2022-12" db="EMBL/GenBank/DDBJ databases">
        <authorList>
            <person name="Sun Q."/>
            <person name="Zhou Y."/>
        </authorList>
    </citation>
    <scope>NUCLEOTIDE SEQUENCE</scope>
    <source>
        <strain evidence="10">CGMCC 1.15034</strain>
    </source>
</reference>
<organism evidence="10 13">
    <name type="scientific">Bradyrhizobium guangdongense</name>
    <dbReference type="NCBI Taxonomy" id="1325090"/>
    <lineage>
        <taxon>Bacteria</taxon>
        <taxon>Pseudomonadati</taxon>
        <taxon>Pseudomonadota</taxon>
        <taxon>Alphaproteobacteria</taxon>
        <taxon>Hyphomicrobiales</taxon>
        <taxon>Nitrobacteraceae</taxon>
        <taxon>Bradyrhizobium</taxon>
    </lineage>
</organism>
<dbReference type="FunFam" id="3.40.50.720:FF:000924">
    <property type="entry name" value="GDP-mannose 4,6 dehydratase"/>
    <property type="match status" value="1"/>
</dbReference>
<dbReference type="GO" id="GO:0042351">
    <property type="term" value="P:'de novo' GDP-L-fucose biosynthetic process"/>
    <property type="evidence" value="ECO:0007669"/>
    <property type="project" value="TreeGrafter"/>
</dbReference>
<keyword evidence="6 8" id="KW-0456">Lyase</keyword>
<evidence type="ECO:0000256" key="2">
    <source>
        <dbReference type="ARBA" id="ARBA00001937"/>
    </source>
</evidence>
<comment type="similarity">
    <text evidence="3 8">Belongs to the NAD(P)-dependent epimerase/dehydratase family. GDP-mannose 4,6-dehydratase subfamily.</text>
</comment>
<dbReference type="RefSeq" id="WP_128929910.1">
    <property type="nucleotide sequence ID" value="NZ_BMHC01000035.1"/>
</dbReference>
<dbReference type="InterPro" id="IPR036291">
    <property type="entry name" value="NAD(P)-bd_dom_sf"/>
</dbReference>
<evidence type="ECO:0000259" key="9">
    <source>
        <dbReference type="Pfam" id="PF16363"/>
    </source>
</evidence>
<protein>
    <recommendedName>
        <fullName evidence="4 8">GDP-mannose 4,6-dehydratase</fullName>
        <ecNumber evidence="4 8">4.2.1.47</ecNumber>
    </recommendedName>
    <alternativeName>
        <fullName evidence="8">GDP-D-mannose dehydratase</fullName>
    </alternativeName>
</protein>
<dbReference type="OrthoDB" id="9779041at2"/>
<dbReference type="InterPro" id="IPR016040">
    <property type="entry name" value="NAD(P)-bd_dom"/>
</dbReference>
<keyword evidence="5" id="KW-0536">Nodulation</keyword>
<evidence type="ECO:0000256" key="3">
    <source>
        <dbReference type="ARBA" id="ARBA00009263"/>
    </source>
</evidence>
<dbReference type="NCBIfam" id="TIGR01472">
    <property type="entry name" value="gmd"/>
    <property type="match status" value="1"/>
</dbReference>
<gene>
    <name evidence="8 10" type="primary">gmd</name>
    <name evidence="10" type="ORF">GCM10010987_76710</name>
    <name evidence="11" type="ORF">XH86_38280</name>
</gene>
<dbReference type="AlphaFoldDB" id="A0A410VI27"/>
<evidence type="ECO:0000256" key="4">
    <source>
        <dbReference type="ARBA" id="ARBA00011989"/>
    </source>
</evidence>
<comment type="cofactor">
    <cofactor evidence="2 8">
        <name>NADP(+)</name>
        <dbReference type="ChEBI" id="CHEBI:58349"/>
    </cofactor>
</comment>
<dbReference type="PANTHER" id="PTHR43715">
    <property type="entry name" value="GDP-MANNOSE 4,6-DEHYDRATASE"/>
    <property type="match status" value="1"/>
</dbReference>
<evidence type="ECO:0000256" key="6">
    <source>
        <dbReference type="ARBA" id="ARBA00023239"/>
    </source>
</evidence>
<dbReference type="Gene3D" id="3.90.25.10">
    <property type="entry name" value="UDP-galactose 4-epimerase, domain 1"/>
    <property type="match status" value="1"/>
</dbReference>
<geneLocation type="plasmid" evidence="11 12">
    <name>unnamed</name>
</geneLocation>
<dbReference type="PANTHER" id="PTHR43715:SF1">
    <property type="entry name" value="GDP-MANNOSE 4,6 DEHYDRATASE"/>
    <property type="match status" value="1"/>
</dbReference>
<keyword evidence="11" id="KW-0614">Plasmid</keyword>
<dbReference type="Pfam" id="PF16363">
    <property type="entry name" value="GDP_Man_Dehyd"/>
    <property type="match status" value="1"/>
</dbReference>
<dbReference type="Gene3D" id="3.40.50.720">
    <property type="entry name" value="NAD(P)-binding Rossmann-like Domain"/>
    <property type="match status" value="1"/>
</dbReference>
<evidence type="ECO:0000313" key="10">
    <source>
        <dbReference type="EMBL" id="GGI33904.1"/>
    </source>
</evidence>
<name>A0A410VI27_9BRAD</name>
<reference evidence="10" key="1">
    <citation type="journal article" date="2014" name="Int. J. Syst. Evol. Microbiol.">
        <title>Complete genome sequence of Corynebacterium casei LMG S-19264T (=DSM 44701T), isolated from a smear-ripened cheese.</title>
        <authorList>
            <consortium name="US DOE Joint Genome Institute (JGI-PGF)"/>
            <person name="Walter F."/>
            <person name="Albersmeier A."/>
            <person name="Kalinowski J."/>
            <person name="Ruckert C."/>
        </authorList>
    </citation>
    <scope>NUCLEOTIDE SEQUENCE</scope>
    <source>
        <strain evidence="10">CGMCC 1.15034</strain>
    </source>
</reference>
<dbReference type="GO" id="GO:0070401">
    <property type="term" value="F:NADP+ binding"/>
    <property type="evidence" value="ECO:0007669"/>
    <property type="project" value="UniProtKB-UniRule"/>
</dbReference>
<evidence type="ECO:0000313" key="13">
    <source>
        <dbReference type="Proteomes" id="UP000625079"/>
    </source>
</evidence>
<reference evidence="11 12" key="2">
    <citation type="submission" date="2018-06" db="EMBL/GenBank/DDBJ databases">
        <title>Comparative genomics of rhizobia nodulating Arachis hypogaea in China.</title>
        <authorList>
            <person name="Li Y."/>
        </authorList>
    </citation>
    <scope>NUCLEOTIDE SEQUENCE [LARGE SCALE GENOMIC DNA]</scope>
    <source>
        <strain evidence="11 12">CCBAU 51658</strain>
        <plasmid evidence="11 12">unnamed</plasmid>
    </source>
</reference>
<dbReference type="GO" id="GO:0008446">
    <property type="term" value="F:GDP-mannose 4,6-dehydratase activity"/>
    <property type="evidence" value="ECO:0007669"/>
    <property type="project" value="UniProtKB-UniRule"/>
</dbReference>
<keyword evidence="8" id="KW-0521">NADP</keyword>
<sequence>MAERVALITGVTGQDGAYLADYLLSLGYVVHGIKRRSSSFNTARVDHLYQDPHVGKVPFLMHYGDMTDSTNLIRLIQQIRPTEIYNLAAQSHVAVSFESPEYTANADAIGVLRLLEAVRILGMERHTRFYQASTSELYGLVQEIPQKETTAFYPRSPYGVAKLYGYWITVNYREAYGMFASNGILFNHESPIRGETFVTRKITRAVARIEVGLEDALYLGNLEAKRDWGHARDYVAGMHLILQADKPDDFVLATGEMHSVREMVELAFAQVGRRIEWRGVGVEETGLDARSGKTVVRIDPTYFRPTEVDLLVGDASKARTKLGWKPKRSFVQLVQEMMASDLAEAKRDADNGSHFL</sequence>
<dbReference type="Proteomes" id="UP000625079">
    <property type="component" value="Unassembled WGS sequence"/>
</dbReference>
<evidence type="ECO:0000256" key="8">
    <source>
        <dbReference type="HAMAP-Rule" id="MF_00955"/>
    </source>
</evidence>
<evidence type="ECO:0000313" key="12">
    <source>
        <dbReference type="Proteomes" id="UP000593880"/>
    </source>
</evidence>
<dbReference type="HAMAP" id="MF_00955">
    <property type="entry name" value="GDP_Man_dehydratase"/>
    <property type="match status" value="1"/>
</dbReference>
<evidence type="ECO:0000256" key="1">
    <source>
        <dbReference type="ARBA" id="ARBA00000188"/>
    </source>
</evidence>
<dbReference type="EMBL" id="BMHC01000035">
    <property type="protein sequence ID" value="GGI33904.1"/>
    <property type="molecule type" value="Genomic_DNA"/>
</dbReference>
<accession>A0A410VI27</accession>
<feature type="domain" description="NAD(P)-binding" evidence="9">
    <location>
        <begin position="7"/>
        <end position="337"/>
    </location>
</feature>
<dbReference type="EMBL" id="CP030058">
    <property type="protein sequence ID" value="QOZ64519.1"/>
    <property type="molecule type" value="Genomic_DNA"/>
</dbReference>
<evidence type="ECO:0000256" key="5">
    <source>
        <dbReference type="ARBA" id="ARBA00022458"/>
    </source>
</evidence>
<dbReference type="InterPro" id="IPR006368">
    <property type="entry name" value="GDP_Man_deHydtase"/>
</dbReference>
<proteinExistence type="inferred from homology"/>